<dbReference type="EMBL" id="BSOW01000020">
    <property type="protein sequence ID" value="GLR88546.1"/>
    <property type="molecule type" value="Genomic_DNA"/>
</dbReference>
<reference evidence="3" key="1">
    <citation type="journal article" date="2019" name="Int. J. Syst. Evol. Microbiol.">
        <title>The Global Catalogue of Microorganisms (GCM) 10K type strain sequencing project: providing services to taxonomists for standard genome sequencing and annotation.</title>
        <authorList>
            <consortium name="The Broad Institute Genomics Platform"/>
            <consortium name="The Broad Institute Genome Sequencing Center for Infectious Disease"/>
            <person name="Wu L."/>
            <person name="Ma J."/>
        </authorList>
    </citation>
    <scope>NUCLEOTIDE SEQUENCE [LARGE SCALE GENOMIC DNA]</scope>
    <source>
        <strain evidence="3">NBRC 102520</strain>
    </source>
</reference>
<protein>
    <submittedName>
        <fullName evidence="2">Uncharacterized protein</fullName>
    </submittedName>
</protein>
<dbReference type="Proteomes" id="UP001156905">
    <property type="component" value="Unassembled WGS sequence"/>
</dbReference>
<evidence type="ECO:0000256" key="1">
    <source>
        <dbReference type="SAM" id="MobiDB-lite"/>
    </source>
</evidence>
<name>A0ABQ6B506_9BRAD</name>
<organism evidence="2 3">
    <name type="scientific">Bradyrhizobium iriomotense</name>
    <dbReference type="NCBI Taxonomy" id="441950"/>
    <lineage>
        <taxon>Bacteria</taxon>
        <taxon>Pseudomonadati</taxon>
        <taxon>Pseudomonadota</taxon>
        <taxon>Alphaproteobacteria</taxon>
        <taxon>Hyphomicrobiales</taxon>
        <taxon>Nitrobacteraceae</taxon>
        <taxon>Bradyrhizobium</taxon>
    </lineage>
</organism>
<sequence>MKVHGNLLRVGRYPNRAPPSRQRLRGVGRGGRCSLSLAARTLALSARAPSGTGIIGSGR</sequence>
<gene>
    <name evidence="2" type="ORF">GCM10007857_52590</name>
</gene>
<feature type="region of interest" description="Disordered" evidence="1">
    <location>
        <begin position="1"/>
        <end position="28"/>
    </location>
</feature>
<keyword evidence="3" id="KW-1185">Reference proteome</keyword>
<evidence type="ECO:0000313" key="2">
    <source>
        <dbReference type="EMBL" id="GLR88546.1"/>
    </source>
</evidence>
<proteinExistence type="predicted"/>
<accession>A0ABQ6B506</accession>
<evidence type="ECO:0000313" key="3">
    <source>
        <dbReference type="Proteomes" id="UP001156905"/>
    </source>
</evidence>
<comment type="caution">
    <text evidence="2">The sequence shown here is derived from an EMBL/GenBank/DDBJ whole genome shotgun (WGS) entry which is preliminary data.</text>
</comment>